<dbReference type="EC" id="5.2.1.8" evidence="2 5"/>
<dbReference type="GO" id="GO:0003755">
    <property type="term" value="F:peptidyl-prolyl cis-trans isomerase activity"/>
    <property type="evidence" value="ECO:0007669"/>
    <property type="project" value="UniProtKB-KW"/>
</dbReference>
<dbReference type="Pfam" id="PF00254">
    <property type="entry name" value="FKBP_C"/>
    <property type="match status" value="1"/>
</dbReference>
<dbReference type="PANTHER" id="PTHR43811">
    <property type="entry name" value="FKBP-TYPE PEPTIDYL-PROLYL CIS-TRANS ISOMERASE FKPA"/>
    <property type="match status" value="1"/>
</dbReference>
<dbReference type="EMBL" id="NWUJ01000009">
    <property type="protein sequence ID" value="PFH33252.1"/>
    <property type="molecule type" value="Genomic_DNA"/>
</dbReference>
<dbReference type="OrthoDB" id="1902587at2759"/>
<evidence type="ECO:0000256" key="6">
    <source>
        <dbReference type="SAM" id="MobiDB-lite"/>
    </source>
</evidence>
<evidence type="ECO:0000313" key="8">
    <source>
        <dbReference type="EMBL" id="PFH33252.1"/>
    </source>
</evidence>
<sequence>MLQRPSFPFCAASRFAPPCRPPGCGRSAAPGAVAGASVAAARAASEGQRHAKTTNPFRTLLGASQALLGMACLQRAPGIPRSRNQQTPLSLLGSPVCLAVAAAAHAAHAPLHSSSFALRGGTSGLCLAGKHVFKGRETSLQRRPWETHPRAVSASLGAGSPRRAFASLSPRAGSSSAVCSGQSSSASPPYVRGSEEGERAKEDHAPRACSAFRLFSAGGVAAVAVGVGLGVARRQCEASGADAASGECIAEGEGPDCGKAAPLESRPPWKREGGEETQSSLAKAAVCGTRSGCGAVALCREKLDSEDRRQPRASGDAAATDPSDRETNAASPAPRTRPLVITKERYIEKKFSKASEYRRTNSGMRICDKEEGRGDRVVQPGDVVWLQYEARRASDDQVFESTSSARLPTFLLKLFHILGARHDTCDTMPEGPYIRARVSGVEASSSSLPPRAQSRAETDAAALLGAQEAADAGQAKSDARLSRGSPAKGDARPSSTTHRGAADDVPRPVALEKGFHQIIPALDEGIRGMRVGGVRELIVPPHLAYPSICDDVSWRDARDSSQSPVRREGRHSKKKVALQGAAKSLRTVSV</sequence>
<keyword evidence="4 5" id="KW-0413">Isomerase</keyword>
<evidence type="ECO:0000256" key="1">
    <source>
        <dbReference type="ARBA" id="ARBA00000971"/>
    </source>
</evidence>
<dbReference type="PANTHER" id="PTHR43811:SF19">
    <property type="entry name" value="39 KDA FK506-BINDING NUCLEAR PROTEIN"/>
    <property type="match status" value="1"/>
</dbReference>
<dbReference type="GeneID" id="40313377"/>
<gene>
    <name evidence="8" type="ORF">BESB_084510</name>
</gene>
<protein>
    <recommendedName>
        <fullName evidence="2 5">peptidylprolyl isomerase</fullName>
        <ecNumber evidence="2 5">5.2.1.8</ecNumber>
    </recommendedName>
</protein>
<accession>A0A2A9MCZ5</accession>
<feature type="region of interest" description="Disordered" evidence="6">
    <location>
        <begin position="304"/>
        <end position="338"/>
    </location>
</feature>
<dbReference type="InterPro" id="IPR046357">
    <property type="entry name" value="PPIase_dom_sf"/>
</dbReference>
<evidence type="ECO:0000259" key="7">
    <source>
        <dbReference type="PROSITE" id="PS50059"/>
    </source>
</evidence>
<dbReference type="InterPro" id="IPR001179">
    <property type="entry name" value="PPIase_FKBP_dom"/>
</dbReference>
<dbReference type="PROSITE" id="PS50059">
    <property type="entry name" value="FKBP_PPIASE"/>
    <property type="match status" value="1"/>
</dbReference>
<dbReference type="SUPFAM" id="SSF54534">
    <property type="entry name" value="FKBP-like"/>
    <property type="match status" value="2"/>
</dbReference>
<evidence type="ECO:0000256" key="5">
    <source>
        <dbReference type="PROSITE-ProRule" id="PRU00277"/>
    </source>
</evidence>
<dbReference type="AlphaFoldDB" id="A0A2A9MCZ5"/>
<feature type="compositionally biased region" description="Low complexity" evidence="6">
    <location>
        <begin position="174"/>
        <end position="187"/>
    </location>
</feature>
<organism evidence="8 9">
    <name type="scientific">Besnoitia besnoiti</name>
    <name type="common">Apicomplexan protozoan</name>
    <dbReference type="NCBI Taxonomy" id="94643"/>
    <lineage>
        <taxon>Eukaryota</taxon>
        <taxon>Sar</taxon>
        <taxon>Alveolata</taxon>
        <taxon>Apicomplexa</taxon>
        <taxon>Conoidasida</taxon>
        <taxon>Coccidia</taxon>
        <taxon>Eucoccidiorida</taxon>
        <taxon>Eimeriorina</taxon>
        <taxon>Sarcocystidae</taxon>
        <taxon>Besnoitia</taxon>
    </lineage>
</organism>
<dbReference type="Gene3D" id="3.10.50.40">
    <property type="match status" value="2"/>
</dbReference>
<dbReference type="VEuPathDB" id="ToxoDB:BESB_084510"/>
<evidence type="ECO:0000256" key="2">
    <source>
        <dbReference type="ARBA" id="ARBA00013194"/>
    </source>
</evidence>
<comment type="caution">
    <text evidence="8">The sequence shown here is derived from an EMBL/GenBank/DDBJ whole genome shotgun (WGS) entry which is preliminary data.</text>
</comment>
<evidence type="ECO:0000256" key="4">
    <source>
        <dbReference type="ARBA" id="ARBA00023235"/>
    </source>
</evidence>
<name>A0A2A9MCZ5_BESBE</name>
<evidence type="ECO:0000313" key="9">
    <source>
        <dbReference type="Proteomes" id="UP000224006"/>
    </source>
</evidence>
<comment type="catalytic activity">
    <reaction evidence="1 5">
        <text>[protein]-peptidylproline (omega=180) = [protein]-peptidylproline (omega=0)</text>
        <dbReference type="Rhea" id="RHEA:16237"/>
        <dbReference type="Rhea" id="RHEA-COMP:10747"/>
        <dbReference type="Rhea" id="RHEA-COMP:10748"/>
        <dbReference type="ChEBI" id="CHEBI:83833"/>
        <dbReference type="ChEBI" id="CHEBI:83834"/>
        <dbReference type="EC" id="5.2.1.8"/>
    </reaction>
</comment>
<feature type="region of interest" description="Disordered" evidence="6">
    <location>
        <begin position="174"/>
        <end position="203"/>
    </location>
</feature>
<feature type="region of interest" description="Disordered" evidence="6">
    <location>
        <begin position="254"/>
        <end position="277"/>
    </location>
</feature>
<proteinExistence type="predicted"/>
<feature type="compositionally biased region" description="Basic and acidic residues" evidence="6">
    <location>
        <begin position="193"/>
        <end position="203"/>
    </location>
</feature>
<reference evidence="8 9" key="1">
    <citation type="submission" date="2017-09" db="EMBL/GenBank/DDBJ databases">
        <title>Genome sequencing of Besnoitia besnoiti strain Bb-Ger1.</title>
        <authorList>
            <person name="Schares G."/>
            <person name="Venepally P."/>
            <person name="Lorenzi H.A."/>
        </authorList>
    </citation>
    <scope>NUCLEOTIDE SEQUENCE [LARGE SCALE GENOMIC DNA]</scope>
    <source>
        <strain evidence="8 9">Bb-Ger1</strain>
    </source>
</reference>
<keyword evidence="3 5" id="KW-0697">Rotamase</keyword>
<feature type="compositionally biased region" description="Basic and acidic residues" evidence="6">
    <location>
        <begin position="137"/>
        <end position="149"/>
    </location>
</feature>
<dbReference type="Proteomes" id="UP000224006">
    <property type="component" value="Chromosome VIII"/>
</dbReference>
<evidence type="ECO:0000256" key="3">
    <source>
        <dbReference type="ARBA" id="ARBA00023110"/>
    </source>
</evidence>
<feature type="region of interest" description="Disordered" evidence="6">
    <location>
        <begin position="137"/>
        <end position="157"/>
    </location>
</feature>
<feature type="region of interest" description="Disordered" evidence="6">
    <location>
        <begin position="468"/>
        <end position="508"/>
    </location>
</feature>
<dbReference type="KEGG" id="bbes:BESB_084510"/>
<dbReference type="RefSeq" id="XP_029217261.1">
    <property type="nucleotide sequence ID" value="XM_029366801.1"/>
</dbReference>
<keyword evidence="9" id="KW-1185">Reference proteome</keyword>
<feature type="domain" description="PPIase FKBP-type" evidence="7">
    <location>
        <begin position="470"/>
        <end position="545"/>
    </location>
</feature>
<feature type="region of interest" description="Disordered" evidence="6">
    <location>
        <begin position="559"/>
        <end position="590"/>
    </location>
</feature>